<feature type="region of interest" description="Disordered" evidence="1">
    <location>
        <begin position="17"/>
        <end position="38"/>
    </location>
</feature>
<proteinExistence type="predicted"/>
<dbReference type="Proteomes" id="UP000007953">
    <property type="component" value="Chromosome"/>
</dbReference>
<evidence type="ECO:0000313" key="3">
    <source>
        <dbReference type="Proteomes" id="UP000007953"/>
    </source>
</evidence>
<sequence>MWQLVVNGSTSTNQITQGADTFSQSMQTNRKSLLLEKQ</sequence>
<reference evidence="2 3" key="1">
    <citation type="journal article" date="2011" name="J. Bacteriol.">
        <title>Complete genome sequence of the plant pathogen Ralstonia solanacearum strain Po82.</title>
        <authorList>
            <person name="Xu J."/>
            <person name="Zheng H.J."/>
            <person name="Liu L."/>
            <person name="Pan Z.C."/>
            <person name="Prior P."/>
            <person name="Tang B."/>
            <person name="Xu J.S."/>
            <person name="Zhang H."/>
            <person name="Tian Q."/>
            <person name="Zhang L.Q."/>
            <person name="Feng J."/>
        </authorList>
    </citation>
    <scope>NUCLEOTIDE SEQUENCE [LARGE SCALE GENOMIC DNA]</scope>
    <source>
        <strain evidence="2 3">Po82</strain>
    </source>
</reference>
<feature type="compositionally biased region" description="Polar residues" evidence="1">
    <location>
        <begin position="17"/>
        <end position="31"/>
    </location>
</feature>
<dbReference type="HOGENOM" id="CLU_3332000_0_0_4"/>
<gene>
    <name evidence="2" type="ordered locus">RSPO_c00212</name>
</gene>
<accession>F6G6H1</accession>
<name>F6G6H1_RALS8</name>
<protein>
    <submittedName>
        <fullName evidence="2">Uncharacterized protein</fullName>
    </submittedName>
</protein>
<evidence type="ECO:0000313" key="2">
    <source>
        <dbReference type="EMBL" id="AEG67516.1"/>
    </source>
</evidence>
<dbReference type="KEGG" id="rsn:RSPO_c00212"/>
<dbReference type="AlphaFoldDB" id="F6G6H1"/>
<evidence type="ECO:0000256" key="1">
    <source>
        <dbReference type="SAM" id="MobiDB-lite"/>
    </source>
</evidence>
<organism evidence="2 3">
    <name type="scientific">Ralstonia solanacearum (strain Po82)</name>
    <dbReference type="NCBI Taxonomy" id="1031711"/>
    <lineage>
        <taxon>Bacteria</taxon>
        <taxon>Pseudomonadati</taxon>
        <taxon>Pseudomonadota</taxon>
        <taxon>Betaproteobacteria</taxon>
        <taxon>Burkholderiales</taxon>
        <taxon>Burkholderiaceae</taxon>
        <taxon>Ralstonia</taxon>
        <taxon>Ralstonia solanacearum species complex</taxon>
    </lineage>
</organism>
<dbReference type="EMBL" id="CP002819">
    <property type="protein sequence ID" value="AEG67516.1"/>
    <property type="molecule type" value="Genomic_DNA"/>
</dbReference>